<dbReference type="EMBL" id="JAOCDG010000008">
    <property type="protein sequence ID" value="MDH0687702.1"/>
    <property type="molecule type" value="Genomic_DNA"/>
</dbReference>
<dbReference type="RefSeq" id="WP_011913133.1">
    <property type="nucleotide sequence ID" value="NC_015740.1"/>
</dbReference>
<reference evidence="3" key="1">
    <citation type="submission" date="2022-09" db="EMBL/GenBank/DDBJ databases">
        <title>Intensive care unit water sources are persistently colonized with multi-drug resistant bacteria and are the site of extensive horizontal gene transfer of antibiotic resistance genes.</title>
        <authorList>
            <person name="Diorio-Toth L."/>
        </authorList>
    </citation>
    <scope>NUCLEOTIDE SEQUENCE</scope>
    <source>
        <strain evidence="2">GD03864</strain>
        <strain evidence="3">GD03947</strain>
        <strain evidence="1">GD04147</strain>
    </source>
</reference>
<proteinExistence type="predicted"/>
<dbReference type="InterPro" id="IPR012448">
    <property type="entry name" value="DUF1652"/>
</dbReference>
<dbReference type="OMA" id="MRWHFHP"/>
<dbReference type="Proteomes" id="UP001161139">
    <property type="component" value="Unassembled WGS sequence"/>
</dbReference>
<organism evidence="3 4">
    <name type="scientific">Stutzerimonas stutzeri</name>
    <name type="common">Pseudomonas stutzeri</name>
    <dbReference type="NCBI Taxonomy" id="316"/>
    <lineage>
        <taxon>Bacteria</taxon>
        <taxon>Pseudomonadati</taxon>
        <taxon>Pseudomonadota</taxon>
        <taxon>Gammaproteobacteria</taxon>
        <taxon>Pseudomonadales</taxon>
        <taxon>Pseudomonadaceae</taxon>
        <taxon>Stutzerimonas</taxon>
    </lineage>
</organism>
<dbReference type="KEGG" id="psz:PSTAB_1887"/>
<sequence length="90" mass="9929">MKRFRQPEAFALVQQHYEPLVFNARMDSPTTVRVMLLDEATGESLLLTGLPCRISLSRAEIAGLIASIDADAAALRPALLNKLKRPRLLG</sequence>
<evidence type="ECO:0000313" key="4">
    <source>
        <dbReference type="Proteomes" id="UP001158500"/>
    </source>
</evidence>
<comment type="caution">
    <text evidence="3">The sequence shown here is derived from an EMBL/GenBank/DDBJ whole genome shotgun (WGS) entry which is preliminary data.</text>
</comment>
<dbReference type="EMBL" id="JAODZE010000004">
    <property type="protein sequence ID" value="MDH0145836.1"/>
    <property type="molecule type" value="Genomic_DNA"/>
</dbReference>
<dbReference type="Pfam" id="PF07865">
    <property type="entry name" value="DUF1652"/>
    <property type="match status" value="1"/>
</dbReference>
<evidence type="ECO:0000313" key="1">
    <source>
        <dbReference type="EMBL" id="MDH0145836.1"/>
    </source>
</evidence>
<dbReference type="Proteomes" id="UP001158076">
    <property type="component" value="Unassembled WGS sequence"/>
</dbReference>
<dbReference type="AlphaFoldDB" id="A0A427G9L5"/>
<protein>
    <submittedName>
        <fullName evidence="3">DUF1652 domain-containing protein</fullName>
    </submittedName>
</protein>
<accession>A0A427G9L5</accession>
<gene>
    <name evidence="3" type="ORF">N5C32_16085</name>
    <name evidence="2" type="ORF">N5D09_06350</name>
    <name evidence="1" type="ORF">N7335_05470</name>
</gene>
<dbReference type="EMBL" id="JAOCAE010000011">
    <property type="protein sequence ID" value="MDH1237553.1"/>
    <property type="molecule type" value="Genomic_DNA"/>
</dbReference>
<evidence type="ECO:0000313" key="3">
    <source>
        <dbReference type="EMBL" id="MDH1237553.1"/>
    </source>
</evidence>
<dbReference type="GeneID" id="66821524"/>
<name>A0A427G9L5_STUST</name>
<dbReference type="Proteomes" id="UP001158500">
    <property type="component" value="Unassembled WGS sequence"/>
</dbReference>
<evidence type="ECO:0000313" key="2">
    <source>
        <dbReference type="EMBL" id="MDH0687702.1"/>
    </source>
</evidence>